<name>A0A132B4U7_MOLSC</name>
<keyword evidence="2" id="KW-1185">Reference proteome</keyword>
<evidence type="ECO:0000313" key="1">
    <source>
        <dbReference type="EMBL" id="KUJ06697.1"/>
    </source>
</evidence>
<dbReference type="OrthoDB" id="10590139at2759"/>
<gene>
    <name evidence="1" type="ORF">LY89DRAFT_790342</name>
</gene>
<sequence>MLLKIMYSRDTSLIILGVFFSIVALVHGGKMQLMNTPLLATFYPEESYAGFPFKIHAFYDSCYNFHGLVESVTLGKVTEYCDVYAVMDCGENEEKTSYRSITEPTPRMMDKRDGLAVPGLGAIKSMRCYLDEAMVKEQKEDLK</sequence>
<dbReference type="EMBL" id="KQ947444">
    <property type="protein sequence ID" value="KUJ06697.1"/>
    <property type="molecule type" value="Genomic_DNA"/>
</dbReference>
<dbReference type="GeneID" id="28833081"/>
<dbReference type="Proteomes" id="UP000070700">
    <property type="component" value="Unassembled WGS sequence"/>
</dbReference>
<reference evidence="1 2" key="1">
    <citation type="submission" date="2015-10" db="EMBL/GenBank/DDBJ databases">
        <title>Full genome of DAOMC 229536 Phialocephala scopiformis, a fungal endophyte of spruce producing the potent anti-insectan compound rugulosin.</title>
        <authorList>
            <consortium name="DOE Joint Genome Institute"/>
            <person name="Walker A.K."/>
            <person name="Frasz S.L."/>
            <person name="Seifert K.A."/>
            <person name="Miller J.D."/>
            <person name="Mondo S.J."/>
            <person name="Labutti K."/>
            <person name="Lipzen A."/>
            <person name="Dockter R."/>
            <person name="Kennedy M."/>
            <person name="Grigoriev I.V."/>
            <person name="Spatafora J.W."/>
        </authorList>
    </citation>
    <scope>NUCLEOTIDE SEQUENCE [LARGE SCALE GENOMIC DNA]</scope>
    <source>
        <strain evidence="1 2">CBS 120377</strain>
    </source>
</reference>
<protein>
    <submittedName>
        <fullName evidence="1">Uncharacterized protein</fullName>
    </submittedName>
</protein>
<proteinExistence type="predicted"/>
<dbReference type="InParanoid" id="A0A132B4U7"/>
<dbReference type="RefSeq" id="XP_018061052.1">
    <property type="nucleotide sequence ID" value="XM_018223355.1"/>
</dbReference>
<organism evidence="1 2">
    <name type="scientific">Mollisia scopiformis</name>
    <name type="common">Conifer needle endophyte fungus</name>
    <name type="synonym">Phialocephala scopiformis</name>
    <dbReference type="NCBI Taxonomy" id="149040"/>
    <lineage>
        <taxon>Eukaryota</taxon>
        <taxon>Fungi</taxon>
        <taxon>Dikarya</taxon>
        <taxon>Ascomycota</taxon>
        <taxon>Pezizomycotina</taxon>
        <taxon>Leotiomycetes</taxon>
        <taxon>Helotiales</taxon>
        <taxon>Mollisiaceae</taxon>
        <taxon>Mollisia</taxon>
    </lineage>
</organism>
<accession>A0A132B4U7</accession>
<evidence type="ECO:0000313" key="2">
    <source>
        <dbReference type="Proteomes" id="UP000070700"/>
    </source>
</evidence>
<dbReference type="KEGG" id="psco:LY89DRAFT_790342"/>
<dbReference type="AlphaFoldDB" id="A0A132B4U7"/>